<protein>
    <submittedName>
        <fullName evidence="1">Uncharacterized protein</fullName>
    </submittedName>
</protein>
<dbReference type="EMBL" id="JANBUJ010000025">
    <property type="protein sequence ID" value="KAJ2775361.1"/>
    <property type="molecule type" value="Genomic_DNA"/>
</dbReference>
<gene>
    <name evidence="1" type="ORF">IWQ57_000460</name>
</gene>
<name>A0ACC1K8H0_9FUNG</name>
<proteinExistence type="predicted"/>
<accession>A0ACC1K8H0</accession>
<organism evidence="1 2">
    <name type="scientific">Coemansia nantahalensis</name>
    <dbReference type="NCBI Taxonomy" id="2789366"/>
    <lineage>
        <taxon>Eukaryota</taxon>
        <taxon>Fungi</taxon>
        <taxon>Fungi incertae sedis</taxon>
        <taxon>Zoopagomycota</taxon>
        <taxon>Kickxellomycotina</taxon>
        <taxon>Kickxellomycetes</taxon>
        <taxon>Kickxellales</taxon>
        <taxon>Kickxellaceae</taxon>
        <taxon>Coemansia</taxon>
    </lineage>
</organism>
<sequence>MAPVEPRRKRAPEVVVFSEPKAAQAKGGSDKFAYKAFMSSRITKINAARPKEKTVEERKEEAEDRRHDRELKELLEGKVMIEKLHESQLDGRERHKHNAAKLAALGMKVKTKLKMPANMYYASQRNRAEKAKKEIQDAKDRGVLNAAMKRDIEAAHMGKPAPARHRHKRGDGGPNAGPGRFKDGVLHVSKSHINRVAAQARQPARIGKQGKKGKSRR</sequence>
<keyword evidence="2" id="KW-1185">Reference proteome</keyword>
<evidence type="ECO:0000313" key="1">
    <source>
        <dbReference type="EMBL" id="KAJ2775361.1"/>
    </source>
</evidence>
<dbReference type="Proteomes" id="UP001140234">
    <property type="component" value="Unassembled WGS sequence"/>
</dbReference>
<reference evidence="1" key="1">
    <citation type="submission" date="2022-07" db="EMBL/GenBank/DDBJ databases">
        <title>Phylogenomic reconstructions and comparative analyses of Kickxellomycotina fungi.</title>
        <authorList>
            <person name="Reynolds N.K."/>
            <person name="Stajich J.E."/>
            <person name="Barry K."/>
            <person name="Grigoriev I.V."/>
            <person name="Crous P."/>
            <person name="Smith M.E."/>
        </authorList>
    </citation>
    <scope>NUCLEOTIDE SEQUENCE</scope>
    <source>
        <strain evidence="1">CBS 109366</strain>
    </source>
</reference>
<comment type="caution">
    <text evidence="1">The sequence shown here is derived from an EMBL/GenBank/DDBJ whole genome shotgun (WGS) entry which is preliminary data.</text>
</comment>
<evidence type="ECO:0000313" key="2">
    <source>
        <dbReference type="Proteomes" id="UP001140234"/>
    </source>
</evidence>